<dbReference type="Pfam" id="PF01938">
    <property type="entry name" value="TRAM"/>
    <property type="match status" value="1"/>
</dbReference>
<sequence>MKTKIPVQLGQKYEIKITGMGQSGEGVGRYENFTVFVPYALPGETVEAKITLVKKNYATGEIVSIIEKASDRIKPICSVYDDCGACQLQHYSYDAQLHAKQQKVIDMMEHIAIKKDIIIHPTMPSVNEWHYRNKMQFPIGRTKKDGIIVGCYAHSSHNIINTEMCHIQKHTNNVIANAVREMATKFKLSVYDEKTHYGLLRHVVGRTNRDETQAMVVLVTAQPKIPRVREIVNFLRSKIPNLTSIVQNINTGRNNIIMGKECKILWGSSHITDRLGSLKFKISALSFFQVNTEQAEKLYECALKYANLTGKETVIDGYCGTGTISLFLAQKAKKVYGMEIVPEAIRDAIANARDNNIKNAEFLTGDAAKLMPQLYRKGLRPDVIVTDPPRAGCAPEVLKTFAAMQPKRIVYVSCNPASLARDIAILDELGYKALEIQPVDMFPQTGHVETVVLLNKK</sequence>
<feature type="binding site" evidence="4">
    <location>
        <position position="387"/>
    </location>
    <ligand>
        <name>S-adenosyl-L-methionine</name>
        <dbReference type="ChEBI" id="CHEBI:59789"/>
    </ligand>
</feature>
<keyword evidence="8" id="KW-1185">Reference proteome</keyword>
<dbReference type="EMBL" id="LT906446">
    <property type="protein sequence ID" value="SNV00465.1"/>
    <property type="molecule type" value="Genomic_DNA"/>
</dbReference>
<dbReference type="eggNOG" id="COG2265">
    <property type="taxonomic scope" value="Bacteria"/>
</dbReference>
<dbReference type="PROSITE" id="PS51687">
    <property type="entry name" value="SAM_MT_RNA_M5U"/>
    <property type="match status" value="1"/>
</dbReference>
<dbReference type="PANTHER" id="PTHR11061">
    <property type="entry name" value="RNA M5U METHYLTRANSFERASE"/>
    <property type="match status" value="1"/>
</dbReference>
<feature type="active site" evidence="5">
    <location>
        <position position="414"/>
    </location>
</feature>
<dbReference type="PANTHER" id="PTHR11061:SF30">
    <property type="entry name" value="TRNA (URACIL(54)-C(5))-METHYLTRANSFERASE"/>
    <property type="match status" value="1"/>
</dbReference>
<dbReference type="Gene3D" id="2.40.50.1070">
    <property type="match status" value="1"/>
</dbReference>
<dbReference type="GeneID" id="78507318"/>
<feature type="active site" description="Nucleophile" evidence="4">
    <location>
        <position position="414"/>
    </location>
</feature>
<dbReference type="EC" id="2.1.1.189" evidence="7"/>
<dbReference type="Pfam" id="PF05958">
    <property type="entry name" value="tRNA_U5-meth_tr"/>
    <property type="match status" value="1"/>
</dbReference>
<evidence type="ECO:0000313" key="8">
    <source>
        <dbReference type="Proteomes" id="UP000215383"/>
    </source>
</evidence>
<evidence type="ECO:0000256" key="4">
    <source>
        <dbReference type="PROSITE-ProRule" id="PRU01024"/>
    </source>
</evidence>
<dbReference type="InterPro" id="IPR029063">
    <property type="entry name" value="SAM-dependent_MTases_sf"/>
</dbReference>
<dbReference type="PROSITE" id="PS01231">
    <property type="entry name" value="TRMA_2"/>
    <property type="match status" value="1"/>
</dbReference>
<accession>A0A239TSG8</accession>
<evidence type="ECO:0000313" key="7">
    <source>
        <dbReference type="EMBL" id="SNV00465.1"/>
    </source>
</evidence>
<dbReference type="SUPFAM" id="SSF53335">
    <property type="entry name" value="S-adenosyl-L-methionine-dependent methyltransferases"/>
    <property type="match status" value="1"/>
</dbReference>
<keyword evidence="1 4" id="KW-0489">Methyltransferase</keyword>
<evidence type="ECO:0000256" key="2">
    <source>
        <dbReference type="ARBA" id="ARBA00022679"/>
    </source>
</evidence>
<dbReference type="Gene3D" id="2.40.50.140">
    <property type="entry name" value="Nucleic acid-binding proteins"/>
    <property type="match status" value="1"/>
</dbReference>
<dbReference type="NCBIfam" id="TIGR00479">
    <property type="entry name" value="rumA"/>
    <property type="match status" value="1"/>
</dbReference>
<evidence type="ECO:0000259" key="6">
    <source>
        <dbReference type="PROSITE" id="PS50926"/>
    </source>
</evidence>
<feature type="binding site" evidence="4">
    <location>
        <position position="289"/>
    </location>
    <ligand>
        <name>S-adenosyl-L-methionine</name>
        <dbReference type="ChEBI" id="CHEBI:59789"/>
    </ligand>
</feature>
<dbReference type="FunFam" id="2.40.50.1070:FF:000003">
    <property type="entry name" value="23S rRNA (Uracil-5-)-methyltransferase RumA"/>
    <property type="match status" value="1"/>
</dbReference>
<keyword evidence="2 4" id="KW-0808">Transferase</keyword>
<dbReference type="InterPro" id="IPR012340">
    <property type="entry name" value="NA-bd_OB-fold"/>
</dbReference>
<dbReference type="FunFam" id="2.40.50.140:FF:000097">
    <property type="entry name" value="23S rRNA (uracil(1939)-C(5))-methyltransferase RlmD"/>
    <property type="match status" value="1"/>
</dbReference>
<proteinExistence type="inferred from homology"/>
<dbReference type="RefSeq" id="WP_027889849.1">
    <property type="nucleotide sequence ID" value="NZ_LT906446.1"/>
</dbReference>
<feature type="domain" description="TRAM" evidence="6">
    <location>
        <begin position="6"/>
        <end position="64"/>
    </location>
</feature>
<gene>
    <name evidence="7" type="primary">rlmCD</name>
    <name evidence="7" type="ORF">SAMEA4364220_01316</name>
</gene>
<organism evidence="7 8">
    <name type="scientific">Megamonas hypermegale</name>
    <dbReference type="NCBI Taxonomy" id="158847"/>
    <lineage>
        <taxon>Bacteria</taxon>
        <taxon>Bacillati</taxon>
        <taxon>Bacillota</taxon>
        <taxon>Negativicutes</taxon>
        <taxon>Selenomonadales</taxon>
        <taxon>Selenomonadaceae</taxon>
        <taxon>Megamonas</taxon>
    </lineage>
</organism>
<dbReference type="FunFam" id="3.40.50.150:FF:000009">
    <property type="entry name" value="23S rRNA (Uracil(1939)-C(5))-methyltransferase RlmD"/>
    <property type="match status" value="1"/>
</dbReference>
<feature type="binding site" evidence="4">
    <location>
        <position position="318"/>
    </location>
    <ligand>
        <name>S-adenosyl-L-methionine</name>
        <dbReference type="ChEBI" id="CHEBI:59789"/>
    </ligand>
</feature>
<dbReference type="InterPro" id="IPR030391">
    <property type="entry name" value="MeTrfase_TrmA_CS"/>
</dbReference>
<dbReference type="GO" id="GO:0070041">
    <property type="term" value="F:rRNA (uridine-C5-)-methyltransferase activity"/>
    <property type="evidence" value="ECO:0007669"/>
    <property type="project" value="UniProtKB-ARBA"/>
</dbReference>
<dbReference type="Gene3D" id="3.40.50.150">
    <property type="entry name" value="Vaccinia Virus protein VP39"/>
    <property type="match status" value="1"/>
</dbReference>
<reference evidence="7 8" key="1">
    <citation type="submission" date="2017-06" db="EMBL/GenBank/DDBJ databases">
        <authorList>
            <consortium name="Pathogen Informatics"/>
        </authorList>
    </citation>
    <scope>NUCLEOTIDE SEQUENCE [LARGE SCALE GENOMIC DNA]</scope>
    <source>
        <strain evidence="7 8">NCTC10570</strain>
    </source>
</reference>
<comment type="similarity">
    <text evidence="4">Belongs to the class I-like SAM-binding methyltransferase superfamily. RNA M5U methyltransferase family.</text>
</comment>
<feature type="binding site" evidence="4">
    <location>
        <position position="339"/>
    </location>
    <ligand>
        <name>S-adenosyl-L-methionine</name>
        <dbReference type="ChEBI" id="CHEBI:59789"/>
    </ligand>
</feature>
<dbReference type="InterPro" id="IPR010280">
    <property type="entry name" value="U5_MeTrfase_fam"/>
</dbReference>
<dbReference type="InterPro" id="IPR002792">
    <property type="entry name" value="TRAM_dom"/>
</dbReference>
<dbReference type="GO" id="GO:0070475">
    <property type="term" value="P:rRNA base methylation"/>
    <property type="evidence" value="ECO:0007669"/>
    <property type="project" value="TreeGrafter"/>
</dbReference>
<evidence type="ECO:0000256" key="3">
    <source>
        <dbReference type="ARBA" id="ARBA00022691"/>
    </source>
</evidence>
<evidence type="ECO:0000256" key="5">
    <source>
        <dbReference type="PROSITE-ProRule" id="PRU10015"/>
    </source>
</evidence>
<dbReference type="InterPro" id="IPR030390">
    <property type="entry name" value="MeTrfase_TrmA_AS"/>
</dbReference>
<dbReference type="AlphaFoldDB" id="A0A239TSG8"/>
<evidence type="ECO:0000256" key="1">
    <source>
        <dbReference type="ARBA" id="ARBA00022603"/>
    </source>
</evidence>
<protein>
    <submittedName>
        <fullName evidence="7">23S rRNA (Uracil-C(5))-methyltransferase RlmCD</fullName>
        <ecNumber evidence="7">2.1.1.189</ecNumber>
    </submittedName>
</protein>
<dbReference type="SUPFAM" id="SSF50249">
    <property type="entry name" value="Nucleic acid-binding proteins"/>
    <property type="match status" value="1"/>
</dbReference>
<dbReference type="PROSITE" id="PS01230">
    <property type="entry name" value="TRMA_1"/>
    <property type="match status" value="1"/>
</dbReference>
<dbReference type="CDD" id="cd02440">
    <property type="entry name" value="AdoMet_MTases"/>
    <property type="match status" value="1"/>
</dbReference>
<name>A0A239TSG8_9FIRM</name>
<dbReference type="Proteomes" id="UP000215383">
    <property type="component" value="Chromosome 1"/>
</dbReference>
<keyword evidence="3 4" id="KW-0949">S-adenosyl-L-methionine</keyword>
<dbReference type="PROSITE" id="PS50926">
    <property type="entry name" value="TRAM"/>
    <property type="match status" value="1"/>
</dbReference>